<keyword evidence="3" id="KW-1185">Reference proteome</keyword>
<protein>
    <submittedName>
        <fullName evidence="2">Pyridox-oxase-2 domain-containing protein</fullName>
    </submittedName>
</protein>
<dbReference type="Pfam" id="PF12766">
    <property type="entry name" value="Pyridox_oxase_2"/>
    <property type="match status" value="1"/>
</dbReference>
<comment type="caution">
    <text evidence="2">The sequence shown here is derived from an EMBL/GenBank/DDBJ whole genome shotgun (WGS) entry which is preliminary data.</text>
</comment>
<dbReference type="InterPro" id="IPR024624">
    <property type="entry name" value="Pyridox_Oxase_Alr4036_FMN-bd"/>
</dbReference>
<evidence type="ECO:0000313" key="2">
    <source>
        <dbReference type="EMBL" id="KAK7063947.1"/>
    </source>
</evidence>
<dbReference type="GO" id="GO:0010181">
    <property type="term" value="F:FMN binding"/>
    <property type="evidence" value="ECO:0007669"/>
    <property type="project" value="InterPro"/>
</dbReference>
<accession>A0AAW0EE46</accession>
<evidence type="ECO:0000313" key="3">
    <source>
        <dbReference type="Proteomes" id="UP001362999"/>
    </source>
</evidence>
<dbReference type="PANTHER" id="PTHR28243:SF1">
    <property type="entry name" value="PYRIDOXAMINE 5'-PHOSPHATE OXIDASE ALR4036 FAMILY FMN-BINDING DOMAIN-CONTAINING PROTEIN"/>
    <property type="match status" value="1"/>
</dbReference>
<dbReference type="PANTHER" id="PTHR28243">
    <property type="entry name" value="AGL049CP"/>
    <property type="match status" value="1"/>
</dbReference>
<organism evidence="2 3">
    <name type="scientific">Favolaschia claudopus</name>
    <dbReference type="NCBI Taxonomy" id="2862362"/>
    <lineage>
        <taxon>Eukaryota</taxon>
        <taxon>Fungi</taxon>
        <taxon>Dikarya</taxon>
        <taxon>Basidiomycota</taxon>
        <taxon>Agaricomycotina</taxon>
        <taxon>Agaricomycetes</taxon>
        <taxon>Agaricomycetidae</taxon>
        <taxon>Agaricales</taxon>
        <taxon>Marasmiineae</taxon>
        <taxon>Mycenaceae</taxon>
        <taxon>Favolaschia</taxon>
    </lineage>
</organism>
<dbReference type="EMBL" id="JAWWNJ010000001">
    <property type="protein sequence ID" value="KAK7063947.1"/>
    <property type="molecule type" value="Genomic_DNA"/>
</dbReference>
<feature type="domain" description="Pyridoxamine 5'-phosphate oxidase Alr4036 family FMN-binding" evidence="1">
    <location>
        <begin position="4"/>
        <end position="99"/>
    </location>
</feature>
<dbReference type="Gene3D" id="2.30.110.10">
    <property type="entry name" value="Electron Transport, Fmn-binding Protein, Chain A"/>
    <property type="match status" value="1"/>
</dbReference>
<dbReference type="InterPro" id="IPR012349">
    <property type="entry name" value="Split_barrel_FMN-bd"/>
</dbReference>
<gene>
    <name evidence="2" type="ORF">R3P38DRAFT_2821400</name>
</gene>
<dbReference type="Proteomes" id="UP001362999">
    <property type="component" value="Unassembled WGS sequence"/>
</dbReference>
<evidence type="ECO:0000259" key="1">
    <source>
        <dbReference type="Pfam" id="PF12766"/>
    </source>
</evidence>
<dbReference type="SUPFAM" id="SSF50475">
    <property type="entry name" value="FMN-binding split barrel"/>
    <property type="match status" value="1"/>
</dbReference>
<sequence>MSVPRWKILLEQAIESHSKSTVIQLASIDPTTPVPHVRSLIFRGFLSAQDNPARPLLLATTDVRTPKTAQMIANPHVQIAWWIDGSQEQYRIAGKAHVVPAPGHTLHKHFMHTIVPLGSANFDWEAKRIDVFNSMSPVMKASWCRPTPGSRLEGGEEEAKKWPVKIEEPKPGDEEGKRLWEMSLSHFALVVIEPDSVDYVELKPIPNRRTSFWPSKTSRGVWEEEALVP</sequence>
<name>A0AAW0EE46_9AGAR</name>
<dbReference type="AlphaFoldDB" id="A0AAW0EE46"/>
<proteinExistence type="predicted"/>
<reference evidence="2 3" key="1">
    <citation type="journal article" date="2024" name="J Genomics">
        <title>Draft genome sequencing and assembly of Favolaschia claudopus CIRM-BRFM 2984 isolated from oak limbs.</title>
        <authorList>
            <person name="Navarro D."/>
            <person name="Drula E."/>
            <person name="Chaduli D."/>
            <person name="Cazenave R."/>
            <person name="Ahrendt S."/>
            <person name="Wang J."/>
            <person name="Lipzen A."/>
            <person name="Daum C."/>
            <person name="Barry K."/>
            <person name="Grigoriev I.V."/>
            <person name="Favel A."/>
            <person name="Rosso M.N."/>
            <person name="Martin F."/>
        </authorList>
    </citation>
    <scope>NUCLEOTIDE SEQUENCE [LARGE SCALE GENOMIC DNA]</scope>
    <source>
        <strain evidence="2 3">CIRM-BRFM 2984</strain>
    </source>
</reference>